<dbReference type="RefSeq" id="WP_272778807.1">
    <property type="nucleotide sequence ID" value="NZ_JAQQLI010000035.1"/>
</dbReference>
<accession>A0ABT5JF81</accession>
<organism evidence="1 2">
    <name type="scientific">Rhodoplanes tepidamans</name>
    <name type="common">Rhodoplanes cryptolactis</name>
    <dbReference type="NCBI Taxonomy" id="200616"/>
    <lineage>
        <taxon>Bacteria</taxon>
        <taxon>Pseudomonadati</taxon>
        <taxon>Pseudomonadota</taxon>
        <taxon>Alphaproteobacteria</taxon>
        <taxon>Hyphomicrobiales</taxon>
        <taxon>Nitrobacteraceae</taxon>
        <taxon>Rhodoplanes</taxon>
    </lineage>
</organism>
<proteinExistence type="predicted"/>
<sequence>MADTDTVHRDAGRSAFRAGLPVSEIFVQAWSGRSDDEAEAWLDGYVDALQQTIRRIDAVFDTRS</sequence>
<keyword evidence="2" id="KW-1185">Reference proteome</keyword>
<name>A0ABT5JF81_RHOTP</name>
<comment type="caution">
    <text evidence="1">The sequence shown here is derived from an EMBL/GenBank/DDBJ whole genome shotgun (WGS) entry which is preliminary data.</text>
</comment>
<reference evidence="1" key="1">
    <citation type="journal article" date="2023" name="Microbiol Resour">
        <title>Genome Sequences of Rhodoplanes serenus and Two Thermotolerant Strains, Rhodoplanes tepidamans and 'Rhodoplanes cryptolactis,' Further Refine the Genus.</title>
        <authorList>
            <person name="Rayyan A.A."/>
            <person name="Kyndt J.A."/>
        </authorList>
    </citation>
    <scope>NUCLEOTIDE SEQUENCE</scope>
    <source>
        <strain evidence="1">DSM 9987</strain>
    </source>
</reference>
<dbReference type="Proteomes" id="UP001165652">
    <property type="component" value="Unassembled WGS sequence"/>
</dbReference>
<dbReference type="EMBL" id="JAQQLI010000035">
    <property type="protein sequence ID" value="MDC7787971.1"/>
    <property type="molecule type" value="Genomic_DNA"/>
</dbReference>
<evidence type="ECO:0000313" key="1">
    <source>
        <dbReference type="EMBL" id="MDC7787971.1"/>
    </source>
</evidence>
<reference evidence="1" key="2">
    <citation type="submission" date="2023-02" db="EMBL/GenBank/DDBJ databases">
        <authorList>
            <person name="Rayyan A."/>
            <person name="Meyer T."/>
            <person name="Kyndt J.A."/>
        </authorList>
    </citation>
    <scope>NUCLEOTIDE SEQUENCE</scope>
    <source>
        <strain evidence="1">DSM 9987</strain>
    </source>
</reference>
<evidence type="ECO:0000313" key="2">
    <source>
        <dbReference type="Proteomes" id="UP001165652"/>
    </source>
</evidence>
<protein>
    <submittedName>
        <fullName evidence="1">Uncharacterized protein</fullName>
    </submittedName>
</protein>
<gene>
    <name evidence="1" type="ORF">PQJ73_19965</name>
</gene>